<keyword evidence="5" id="KW-1003">Cell membrane</keyword>
<dbReference type="HAMAP" id="MF_00902">
    <property type="entry name" value="TatC"/>
    <property type="match status" value="1"/>
</dbReference>
<dbReference type="Pfam" id="PF00902">
    <property type="entry name" value="TatC"/>
    <property type="match status" value="2"/>
</dbReference>
<name>A0A0N9MYY4_9EURY</name>
<dbReference type="PANTHER" id="PTHR30371">
    <property type="entry name" value="SEC-INDEPENDENT PROTEIN TRANSLOCASE PROTEIN TATC"/>
    <property type="match status" value="1"/>
</dbReference>
<feature type="region of interest" description="Disordered" evidence="6">
    <location>
        <begin position="424"/>
        <end position="443"/>
    </location>
</feature>
<feature type="transmembrane region" description="Helical" evidence="5">
    <location>
        <begin position="81"/>
        <end position="103"/>
    </location>
</feature>
<dbReference type="GO" id="GO:0009977">
    <property type="term" value="F:proton motive force dependent protein transmembrane transporter activity"/>
    <property type="evidence" value="ECO:0007669"/>
    <property type="project" value="TreeGrafter"/>
</dbReference>
<evidence type="ECO:0000256" key="2">
    <source>
        <dbReference type="ARBA" id="ARBA00022692"/>
    </source>
</evidence>
<comment type="function">
    <text evidence="5">Part of the twin-arginine translocation (Tat) system that transports large folded proteins containing a characteristic twin-arginine motif in their signal peptide across membranes.</text>
</comment>
<keyword evidence="5" id="KW-0653">Protein transport</keyword>
<reference evidence="8" key="1">
    <citation type="submission" date="2015-05" db="EMBL/GenBank/DDBJ databases">
        <title>Complete genome sequence of Halanaeroarchaeum sulfurireducens type strain M27-SA2, a sulfate-reducer haloarchaeon from marine anoxic lake Medee.</title>
        <authorList>
            <person name="Messina E."/>
            <person name="Kublanov I.V."/>
            <person name="Toshchakov S."/>
            <person name="Arcadi E."/>
            <person name="La Spada G."/>
            <person name="La Cono V."/>
            <person name="Yakimov M.M."/>
        </authorList>
    </citation>
    <scope>NUCLEOTIDE SEQUENCE [LARGE SCALE GENOMIC DNA]</scope>
    <source>
        <strain evidence="8">M27-SA2</strain>
    </source>
</reference>
<dbReference type="GO" id="GO:0065002">
    <property type="term" value="P:intracellular protein transmembrane transport"/>
    <property type="evidence" value="ECO:0007669"/>
    <property type="project" value="TreeGrafter"/>
</dbReference>
<keyword evidence="2 5" id="KW-0812">Transmembrane</keyword>
<evidence type="ECO:0000256" key="5">
    <source>
        <dbReference type="HAMAP-Rule" id="MF_00902"/>
    </source>
</evidence>
<dbReference type="GO" id="GO:0043953">
    <property type="term" value="P:protein transport by the Tat complex"/>
    <property type="evidence" value="ECO:0007669"/>
    <property type="project" value="UniProtKB-UniRule"/>
</dbReference>
<evidence type="ECO:0000256" key="4">
    <source>
        <dbReference type="ARBA" id="ARBA00023136"/>
    </source>
</evidence>
<dbReference type="InterPro" id="IPR002033">
    <property type="entry name" value="TatC"/>
</dbReference>
<feature type="transmembrane region" description="Helical" evidence="5">
    <location>
        <begin position="331"/>
        <end position="356"/>
    </location>
</feature>
<dbReference type="EMBL" id="CP011564">
    <property type="protein sequence ID" value="ALG82965.1"/>
    <property type="molecule type" value="Genomic_DNA"/>
</dbReference>
<keyword evidence="4 5" id="KW-0472">Membrane</keyword>
<keyword evidence="5" id="KW-0811">Translocation</keyword>
<feature type="transmembrane region" description="Helical" evidence="5">
    <location>
        <begin position="684"/>
        <end position="707"/>
    </location>
</feature>
<feature type="transmembrane region" description="Helical" evidence="5">
    <location>
        <begin position="234"/>
        <end position="258"/>
    </location>
</feature>
<dbReference type="Proteomes" id="UP000060390">
    <property type="component" value="Chromosome"/>
</dbReference>
<proteinExistence type="inferred from homology"/>
<feature type="transmembrane region" description="Helical" evidence="5">
    <location>
        <begin position="38"/>
        <end position="61"/>
    </location>
</feature>
<comment type="subunit">
    <text evidence="5">Forms a complex with TatA.</text>
</comment>
<sequence length="723" mass="78118">MSGGVSEYVDEDTARSIETGRQTLGVALRTAQERLQKVFIAFVVGMLGAIIAMRSYVWPQFKADLLAKGASVIAQTPFDVILLQVKIGLVVGVFTAIPVLAYYGKEPLVEREIIPDVSVARWKLVVLLVMALALAVGGSVYAYFLFFPLMFQFLAGNALGAGLAPMYSIVDWTEFIMVLAFSFALAAQLPLVMTALSVSGIVPYEVFREKWKYAVVAIFGFGALFSPPDPFTQMMWSLPLLALYGFSLYLSRVVTVAYRGRSQISVTGAILERWNHVVGAAVLGGGIPYVFFSAGGVRIINESVRPALPAAIRPGPLPGIGTVVGMGRPEAILVVAVLSGLLVAVVAAMVVAYAAIVAAEDERSTDLEEEFDLSRLSVAGVRSAPAAVFEDLTEAEAVAAASEAMDENDPQKAEAILERFDEVREPAQEEGESEEASGDPVANTTAGMVNAFTEDETTEDDIGGYWHDISFILDSLRSRAFRLASVFLLTMAGIFTFLYRGGIGMIRADFLSRIPEAVRPEPAETAWPITLHPVEALVFEVKIATVIAAIVTVPFVLYYAWPALEERGIIGGDRRYITLWGITITVGLIVGSVLGYQYVAPSIISYLVDDALQAGMIISYRVNNFFWMVFLTTAGIGLLADVPVSMLLFHRGGLVPYRAMREHWRVAVLSTFVIGTVLTPGSLYTMLLVALPLSFAYLFGLGILWVLTLGGRRGGGPPAEQPA</sequence>
<feature type="transmembrane region" description="Helical" evidence="5">
    <location>
        <begin position="124"/>
        <end position="155"/>
    </location>
</feature>
<feature type="compositionally biased region" description="Acidic residues" evidence="6">
    <location>
        <begin position="428"/>
        <end position="437"/>
    </location>
</feature>
<dbReference type="RefSeq" id="WP_054519954.1">
    <property type="nucleotide sequence ID" value="NZ_CP011564.1"/>
</dbReference>
<feature type="transmembrane region" description="Helical" evidence="5">
    <location>
        <begin position="480"/>
        <end position="499"/>
    </location>
</feature>
<accession>A0A0N9MYY4</accession>
<dbReference type="PRINTS" id="PR01840">
    <property type="entry name" value="TATCFAMILY"/>
</dbReference>
<dbReference type="GO" id="GO:0033281">
    <property type="term" value="C:TAT protein transport complex"/>
    <property type="evidence" value="ECO:0007669"/>
    <property type="project" value="UniProtKB-UniRule"/>
</dbReference>
<evidence type="ECO:0000256" key="1">
    <source>
        <dbReference type="ARBA" id="ARBA00004141"/>
    </source>
</evidence>
<keyword evidence="3 5" id="KW-1133">Transmembrane helix</keyword>
<keyword evidence="5" id="KW-0813">Transport</keyword>
<reference evidence="7 8" key="2">
    <citation type="journal article" date="2016" name="Stand. Genomic Sci.">
        <title>Complete genome sequence of 'Halanaeroarchaeum sulfurireducens' M27-SA2, a sulfur-reducing and acetate-oxidizing haloarchaeon from the deep-sea hypersaline anoxic lake Medee.</title>
        <authorList>
            <person name="Messina E."/>
            <person name="Sorokin D.Y."/>
            <person name="Kublanov I.V."/>
            <person name="Toshchakov S."/>
            <person name="Lopatina A."/>
            <person name="Arcadi E."/>
            <person name="Smedile F."/>
            <person name="La Spada G."/>
            <person name="La Cono V."/>
            <person name="Yakimov M.M."/>
        </authorList>
    </citation>
    <scope>NUCLEOTIDE SEQUENCE [LARGE SCALE GENOMIC DNA]</scope>
    <source>
        <strain evidence="7 8">M27-SA2</strain>
    </source>
</reference>
<dbReference type="GeneID" id="26011428"/>
<comment type="similarity">
    <text evidence="5">Belongs to the TatC family.</text>
</comment>
<feature type="transmembrane region" description="Helical" evidence="5">
    <location>
        <begin position="543"/>
        <end position="564"/>
    </location>
</feature>
<feature type="transmembrane region" description="Helical" evidence="5">
    <location>
        <begin position="576"/>
        <end position="599"/>
    </location>
</feature>
<dbReference type="PATRIC" id="fig|1604004.5.peg.2202"/>
<dbReference type="KEGG" id="hsf:HLASA_2095"/>
<feature type="transmembrane region" description="Helical" evidence="5">
    <location>
        <begin position="662"/>
        <end position="678"/>
    </location>
</feature>
<dbReference type="AlphaFoldDB" id="A0A0N9MYY4"/>
<dbReference type="STRING" id="1604004.HLASA_2095"/>
<comment type="subcellular location">
    <subcellularLocation>
        <location evidence="5">Cell membrane</location>
        <topology evidence="5">Multi-pass membrane protein</topology>
    </subcellularLocation>
    <subcellularLocation>
        <location evidence="1">Membrane</location>
        <topology evidence="1">Multi-pass membrane protein</topology>
    </subcellularLocation>
</comment>
<dbReference type="PANTHER" id="PTHR30371:SF0">
    <property type="entry name" value="SEC-INDEPENDENT PROTEIN TRANSLOCASE PROTEIN TATC, CHLOROPLASTIC-RELATED"/>
    <property type="match status" value="1"/>
</dbReference>
<gene>
    <name evidence="5" type="primary">tatC</name>
    <name evidence="7" type="ORF">HLASA_2095</name>
</gene>
<evidence type="ECO:0000256" key="3">
    <source>
        <dbReference type="ARBA" id="ARBA00022989"/>
    </source>
</evidence>
<feature type="transmembrane region" description="Helical" evidence="5">
    <location>
        <begin position="278"/>
        <end position="300"/>
    </location>
</feature>
<evidence type="ECO:0000256" key="6">
    <source>
        <dbReference type="SAM" id="MobiDB-lite"/>
    </source>
</evidence>
<feature type="transmembrane region" description="Helical" evidence="5">
    <location>
        <begin position="625"/>
        <end position="650"/>
    </location>
</feature>
<feature type="transmembrane region" description="Helical" evidence="5">
    <location>
        <begin position="175"/>
        <end position="199"/>
    </location>
</feature>
<organism evidence="7 8">
    <name type="scientific">Halanaeroarchaeum sulfurireducens</name>
    <dbReference type="NCBI Taxonomy" id="1604004"/>
    <lineage>
        <taxon>Archaea</taxon>
        <taxon>Methanobacteriati</taxon>
        <taxon>Methanobacteriota</taxon>
        <taxon>Stenosarchaea group</taxon>
        <taxon>Halobacteria</taxon>
        <taxon>Halobacteriales</taxon>
        <taxon>Halobacteriaceae</taxon>
        <taxon>Halanaeroarchaeum</taxon>
    </lineage>
</organism>
<comment type="caution">
    <text evidence="5">Lacks conserved residue(s) required for the propagation of feature annotation.</text>
</comment>
<evidence type="ECO:0000313" key="7">
    <source>
        <dbReference type="EMBL" id="ALG82965.1"/>
    </source>
</evidence>
<evidence type="ECO:0000313" key="8">
    <source>
        <dbReference type="Proteomes" id="UP000060390"/>
    </source>
</evidence>
<protein>
    <recommendedName>
        <fullName evidence="5">Sec-independent protein translocase protein TatC</fullName>
    </recommendedName>
</protein>
<feature type="transmembrane region" description="Helical" evidence="5">
    <location>
        <begin position="211"/>
        <end position="228"/>
    </location>
</feature>